<gene>
    <name evidence="10" type="ORF">IPL58_06455</name>
</gene>
<dbReference type="EMBL" id="JADJUC010000005">
    <property type="protein sequence ID" value="MBK8523776.1"/>
    <property type="molecule type" value="Genomic_DNA"/>
</dbReference>
<evidence type="ECO:0000256" key="2">
    <source>
        <dbReference type="ARBA" id="ARBA00022475"/>
    </source>
</evidence>
<protein>
    <submittedName>
        <fullName evidence="10">Glycosyltransferase family 39 protein</fullName>
    </submittedName>
</protein>
<keyword evidence="4" id="KW-0808">Transferase</keyword>
<dbReference type="Pfam" id="PF13231">
    <property type="entry name" value="PMT_2"/>
    <property type="match status" value="1"/>
</dbReference>
<keyword evidence="5 8" id="KW-0812">Transmembrane</keyword>
<evidence type="ECO:0000313" key="11">
    <source>
        <dbReference type="Proteomes" id="UP000886689"/>
    </source>
</evidence>
<evidence type="ECO:0000256" key="1">
    <source>
        <dbReference type="ARBA" id="ARBA00004651"/>
    </source>
</evidence>
<feature type="transmembrane region" description="Helical" evidence="8">
    <location>
        <begin position="204"/>
        <end position="224"/>
    </location>
</feature>
<dbReference type="Proteomes" id="UP000886689">
    <property type="component" value="Unassembled WGS sequence"/>
</dbReference>
<dbReference type="PANTHER" id="PTHR33908:SF11">
    <property type="entry name" value="MEMBRANE PROTEIN"/>
    <property type="match status" value="1"/>
</dbReference>
<comment type="subcellular location">
    <subcellularLocation>
        <location evidence="1">Cell membrane</location>
        <topology evidence="1">Multi-pass membrane protein</topology>
    </subcellularLocation>
</comment>
<dbReference type="GO" id="GO:0005886">
    <property type="term" value="C:plasma membrane"/>
    <property type="evidence" value="ECO:0007669"/>
    <property type="project" value="UniProtKB-SubCell"/>
</dbReference>
<proteinExistence type="predicted"/>
<feature type="transmembrane region" description="Helical" evidence="8">
    <location>
        <begin position="20"/>
        <end position="38"/>
    </location>
</feature>
<evidence type="ECO:0000259" key="9">
    <source>
        <dbReference type="Pfam" id="PF13231"/>
    </source>
</evidence>
<dbReference type="GO" id="GO:0009103">
    <property type="term" value="P:lipopolysaccharide biosynthetic process"/>
    <property type="evidence" value="ECO:0007669"/>
    <property type="project" value="UniProtKB-ARBA"/>
</dbReference>
<feature type="transmembrane region" description="Helical" evidence="8">
    <location>
        <begin position="283"/>
        <end position="304"/>
    </location>
</feature>
<dbReference type="PANTHER" id="PTHR33908">
    <property type="entry name" value="MANNOSYLTRANSFERASE YKCB-RELATED"/>
    <property type="match status" value="1"/>
</dbReference>
<keyword evidence="6 8" id="KW-1133">Transmembrane helix</keyword>
<feature type="transmembrane region" description="Helical" evidence="8">
    <location>
        <begin position="339"/>
        <end position="362"/>
    </location>
</feature>
<evidence type="ECO:0000256" key="4">
    <source>
        <dbReference type="ARBA" id="ARBA00022679"/>
    </source>
</evidence>
<feature type="domain" description="Glycosyltransferase RgtA/B/C/D-like" evidence="9">
    <location>
        <begin position="60"/>
        <end position="216"/>
    </location>
</feature>
<feature type="transmembrane region" description="Helical" evidence="8">
    <location>
        <begin position="165"/>
        <end position="192"/>
    </location>
</feature>
<sequence length="524" mass="58911">MKYMPAHPGPSPFFDVGRWLTGAIVALLLFRLWFAIALPMTGDEAYFIVWGLHPAGGYYDHPPMVGWWLTALLAIGRSAWWLRLPAVMLPFLLAWGMWWLVRQAGEKVGGGEGGDERALFAALLTLLLPANVWNVLITTDTPVVFFCFLSVLAYVRGQRDVSPGWHLLAGLLLGMGFLGKYFAALLGLAFAAHVVFVRRDRGRWLQLSLLTAAALVGPAYNLWWNSSHCWSNILFNFINRTEDAGFSWRNPLSFFVSLAYLATPWVLWAMWRGRATVVAANNATVRAAGWLAGVPLLGFLLLSFGKPVGLHWLLAFVPLLVVPVAVVLPLPVLHTVVRWLAAFAVLHMIAVLIFLNLPLSLWKDSSLHAGMVFTIRADVIERQLREPVARCGEGCVMAMESYSSAATLAYALDRPVVVFGDGSFHGRQDDFDTDFRALDGRDFLLLRKETVRLESYAPFFERVDVSSFEIDGVLFHTVHGQGFKYPVYHERMLTRVRDRYYRIPEWLPARGCAFTERYFSGEAR</sequence>
<evidence type="ECO:0000256" key="8">
    <source>
        <dbReference type="SAM" id="Phobius"/>
    </source>
</evidence>
<accession>A0A9D7K3M1</accession>
<comment type="caution">
    <text evidence="10">The sequence shown here is derived from an EMBL/GenBank/DDBJ whole genome shotgun (WGS) entry which is preliminary data.</text>
</comment>
<feature type="transmembrane region" description="Helical" evidence="8">
    <location>
        <begin position="310"/>
        <end position="332"/>
    </location>
</feature>
<name>A0A9D7K3M1_9PROT</name>
<feature type="transmembrane region" description="Helical" evidence="8">
    <location>
        <begin position="252"/>
        <end position="271"/>
    </location>
</feature>
<feature type="transmembrane region" description="Helical" evidence="8">
    <location>
        <begin position="143"/>
        <end position="159"/>
    </location>
</feature>
<evidence type="ECO:0000256" key="7">
    <source>
        <dbReference type="ARBA" id="ARBA00023136"/>
    </source>
</evidence>
<evidence type="ECO:0000256" key="5">
    <source>
        <dbReference type="ARBA" id="ARBA00022692"/>
    </source>
</evidence>
<keyword evidence="2" id="KW-1003">Cell membrane</keyword>
<evidence type="ECO:0000313" key="10">
    <source>
        <dbReference type="EMBL" id="MBK8523776.1"/>
    </source>
</evidence>
<feature type="transmembrane region" description="Helical" evidence="8">
    <location>
        <begin position="80"/>
        <end position="98"/>
    </location>
</feature>
<reference evidence="10" key="1">
    <citation type="submission" date="2020-10" db="EMBL/GenBank/DDBJ databases">
        <title>Connecting structure to function with the recovery of over 1000 high-quality activated sludge metagenome-assembled genomes encoding full-length rRNA genes using long-read sequencing.</title>
        <authorList>
            <person name="Singleton C.M."/>
            <person name="Petriglieri F."/>
            <person name="Kristensen J.M."/>
            <person name="Kirkegaard R.H."/>
            <person name="Michaelsen T.Y."/>
            <person name="Andersen M.H."/>
            <person name="Karst S.M."/>
            <person name="Dueholm M.S."/>
            <person name="Nielsen P.H."/>
            <person name="Albertsen M."/>
        </authorList>
    </citation>
    <scope>NUCLEOTIDE SEQUENCE</scope>
    <source>
        <strain evidence="10">Hirt_18-Q3-R61-65_BATAC.395</strain>
    </source>
</reference>
<dbReference type="AlphaFoldDB" id="A0A9D7K3M1"/>
<organism evidence="10 11">
    <name type="scientific">Candidatus Proximibacter danicus</name>
    <dbReference type="NCBI Taxonomy" id="2954365"/>
    <lineage>
        <taxon>Bacteria</taxon>
        <taxon>Pseudomonadati</taxon>
        <taxon>Pseudomonadota</taxon>
        <taxon>Betaproteobacteria</taxon>
        <taxon>Candidatus Proximibacter</taxon>
    </lineage>
</organism>
<evidence type="ECO:0000256" key="6">
    <source>
        <dbReference type="ARBA" id="ARBA00022989"/>
    </source>
</evidence>
<evidence type="ECO:0000256" key="3">
    <source>
        <dbReference type="ARBA" id="ARBA00022676"/>
    </source>
</evidence>
<dbReference type="InterPro" id="IPR050297">
    <property type="entry name" value="LipidA_mod_glycosyltrf_83"/>
</dbReference>
<keyword evidence="7 8" id="KW-0472">Membrane</keyword>
<dbReference type="InterPro" id="IPR038731">
    <property type="entry name" value="RgtA/B/C-like"/>
</dbReference>
<dbReference type="GO" id="GO:0016763">
    <property type="term" value="F:pentosyltransferase activity"/>
    <property type="evidence" value="ECO:0007669"/>
    <property type="project" value="TreeGrafter"/>
</dbReference>
<keyword evidence="3" id="KW-0328">Glycosyltransferase</keyword>